<feature type="domain" description="Glycosyl hydrolase family 36 C-terminal" evidence="1">
    <location>
        <begin position="19"/>
        <end position="149"/>
    </location>
</feature>
<evidence type="ECO:0000259" key="1">
    <source>
        <dbReference type="Pfam" id="PF16874"/>
    </source>
</evidence>
<dbReference type="AlphaFoldDB" id="A0A645E283"/>
<dbReference type="EMBL" id="VSSQ01041288">
    <property type="protein sequence ID" value="MPM94692.1"/>
    <property type="molecule type" value="Genomic_DNA"/>
</dbReference>
<organism evidence="2">
    <name type="scientific">bioreactor metagenome</name>
    <dbReference type="NCBI Taxonomy" id="1076179"/>
    <lineage>
        <taxon>unclassified sequences</taxon>
        <taxon>metagenomes</taxon>
        <taxon>ecological metagenomes</taxon>
    </lineage>
</organism>
<accession>A0A645E283</accession>
<gene>
    <name evidence="2" type="ORF">SDC9_141840</name>
</gene>
<sequence length="153" mass="17138">MQYGNFTRIKLANSDSNHVVWAVAKEDKSELLVLFAQKLNPANPGSDKLKVQMVDHDAIYEVFPRQQKIDIKMFGDLVNRISPVPITEGGLAQDTISKNISLDSEVEHYRVTGEQVAYAGIKLNQQFGGTGYDAMTRVLGDFGSRIYIFKKIN</sequence>
<dbReference type="Gene3D" id="2.60.40.1180">
    <property type="entry name" value="Golgi alpha-mannosidase II"/>
    <property type="match status" value="1"/>
</dbReference>
<evidence type="ECO:0000313" key="2">
    <source>
        <dbReference type="EMBL" id="MPM94692.1"/>
    </source>
</evidence>
<protein>
    <recommendedName>
        <fullName evidence="1">Glycosyl hydrolase family 36 C-terminal domain-containing protein</fullName>
    </recommendedName>
</protein>
<dbReference type="InterPro" id="IPR031705">
    <property type="entry name" value="Glyco_hydro_36_C"/>
</dbReference>
<dbReference type="Pfam" id="PF16874">
    <property type="entry name" value="Glyco_hydro_36C"/>
    <property type="match status" value="1"/>
</dbReference>
<reference evidence="2" key="1">
    <citation type="submission" date="2019-08" db="EMBL/GenBank/DDBJ databases">
        <authorList>
            <person name="Kucharzyk K."/>
            <person name="Murdoch R.W."/>
            <person name="Higgins S."/>
            <person name="Loffler F."/>
        </authorList>
    </citation>
    <scope>NUCLEOTIDE SEQUENCE</scope>
</reference>
<name>A0A645E283_9ZZZZ</name>
<dbReference type="InterPro" id="IPR013780">
    <property type="entry name" value="Glyco_hydro_b"/>
</dbReference>
<proteinExistence type="predicted"/>
<comment type="caution">
    <text evidence="2">The sequence shown here is derived from an EMBL/GenBank/DDBJ whole genome shotgun (WGS) entry which is preliminary data.</text>
</comment>